<proteinExistence type="predicted"/>
<comment type="caution">
    <text evidence="1">The sequence shown here is derived from an EMBL/GenBank/DDBJ whole genome shotgun (WGS) entry which is preliminary data.</text>
</comment>
<evidence type="ECO:0008006" key="3">
    <source>
        <dbReference type="Google" id="ProtNLM"/>
    </source>
</evidence>
<gene>
    <name evidence="1" type="ORF">AAF712_013675</name>
</gene>
<dbReference type="EMBL" id="JBBXMP010000217">
    <property type="protein sequence ID" value="KAL0059584.1"/>
    <property type="molecule type" value="Genomic_DNA"/>
</dbReference>
<protein>
    <recommendedName>
        <fullName evidence="3">DNA primase/polymerase bifunctional N-terminal domain-containing protein</fullName>
    </recommendedName>
</protein>
<evidence type="ECO:0000313" key="1">
    <source>
        <dbReference type="EMBL" id="KAL0059584.1"/>
    </source>
</evidence>
<dbReference type="Proteomes" id="UP001437256">
    <property type="component" value="Unassembled WGS sequence"/>
</dbReference>
<keyword evidence="2" id="KW-1185">Reference proteome</keyword>
<accession>A0ABR2ZED5</accession>
<name>A0ABR2ZED5_9AGAR</name>
<organism evidence="1 2">
    <name type="scientific">Marasmius tenuissimus</name>
    <dbReference type="NCBI Taxonomy" id="585030"/>
    <lineage>
        <taxon>Eukaryota</taxon>
        <taxon>Fungi</taxon>
        <taxon>Dikarya</taxon>
        <taxon>Basidiomycota</taxon>
        <taxon>Agaricomycotina</taxon>
        <taxon>Agaricomycetes</taxon>
        <taxon>Agaricomycetidae</taxon>
        <taxon>Agaricales</taxon>
        <taxon>Marasmiineae</taxon>
        <taxon>Marasmiaceae</taxon>
        <taxon>Marasmius</taxon>
    </lineage>
</organism>
<sequence>MPNLPIRSLSLANQLLCLYEEPAAVDNGSGWQTDCFIWRIDDFDWRTEDLEVPGFRVGCFSVNSSFPHDSTCVATDFDDVELKRWLKKHAAFDKPIAISDGGGYIYIFRIDGIDLTDVVEGDLSKTVVFKQGRGKAVPIADASTERFFLMLLVSDIDAVVKQILSLIGEVRLLAQNYGA</sequence>
<reference evidence="1 2" key="1">
    <citation type="submission" date="2024-05" db="EMBL/GenBank/DDBJ databases">
        <title>A draft genome resource for the thread blight pathogen Marasmius tenuissimus strain MS-2.</title>
        <authorList>
            <person name="Yulfo-Soto G.E."/>
            <person name="Baruah I.K."/>
            <person name="Amoako-Attah I."/>
            <person name="Bukari Y."/>
            <person name="Meinhardt L.W."/>
            <person name="Bailey B.A."/>
            <person name="Cohen S.P."/>
        </authorList>
    </citation>
    <scope>NUCLEOTIDE SEQUENCE [LARGE SCALE GENOMIC DNA]</scope>
    <source>
        <strain evidence="1 2">MS-2</strain>
    </source>
</reference>
<evidence type="ECO:0000313" key="2">
    <source>
        <dbReference type="Proteomes" id="UP001437256"/>
    </source>
</evidence>